<sequence length="86" mass="9293">MPKRAGEKEKNPPLQPTSQPPTLTELRATSRSALKLTFRLPFPVRIKRRTFSGRSEDADVDVCGYGSVPTISPSPAAAATAVASRR</sequence>
<reference evidence="2" key="1">
    <citation type="submission" date="2020-08" db="EMBL/GenBank/DDBJ databases">
        <title>Genome sequencing and assembly of the red palm weevil Rhynchophorus ferrugineus.</title>
        <authorList>
            <person name="Dias G.B."/>
            <person name="Bergman C.M."/>
            <person name="Manee M."/>
        </authorList>
    </citation>
    <scope>NUCLEOTIDE SEQUENCE</scope>
    <source>
        <strain evidence="2">AA-2017</strain>
        <tissue evidence="2">Whole larva</tissue>
    </source>
</reference>
<evidence type="ECO:0000313" key="2">
    <source>
        <dbReference type="EMBL" id="KAF7265057.1"/>
    </source>
</evidence>
<feature type="compositionally biased region" description="Basic and acidic residues" evidence="1">
    <location>
        <begin position="1"/>
        <end position="11"/>
    </location>
</feature>
<protein>
    <submittedName>
        <fullName evidence="2">Uncharacterized protein</fullName>
    </submittedName>
</protein>
<feature type="region of interest" description="Disordered" evidence="1">
    <location>
        <begin position="1"/>
        <end position="25"/>
    </location>
</feature>
<dbReference type="EMBL" id="JAACXV010015090">
    <property type="protein sequence ID" value="KAF7265057.1"/>
    <property type="molecule type" value="Genomic_DNA"/>
</dbReference>
<evidence type="ECO:0000256" key="1">
    <source>
        <dbReference type="SAM" id="MobiDB-lite"/>
    </source>
</evidence>
<organism evidence="2 3">
    <name type="scientific">Rhynchophorus ferrugineus</name>
    <name type="common">Red palm weevil</name>
    <name type="synonym">Curculio ferrugineus</name>
    <dbReference type="NCBI Taxonomy" id="354439"/>
    <lineage>
        <taxon>Eukaryota</taxon>
        <taxon>Metazoa</taxon>
        <taxon>Ecdysozoa</taxon>
        <taxon>Arthropoda</taxon>
        <taxon>Hexapoda</taxon>
        <taxon>Insecta</taxon>
        <taxon>Pterygota</taxon>
        <taxon>Neoptera</taxon>
        <taxon>Endopterygota</taxon>
        <taxon>Coleoptera</taxon>
        <taxon>Polyphaga</taxon>
        <taxon>Cucujiformia</taxon>
        <taxon>Curculionidae</taxon>
        <taxon>Dryophthorinae</taxon>
        <taxon>Rhynchophorus</taxon>
    </lineage>
</organism>
<evidence type="ECO:0000313" key="3">
    <source>
        <dbReference type="Proteomes" id="UP000625711"/>
    </source>
</evidence>
<name>A0A834HQD5_RHYFE</name>
<comment type="caution">
    <text evidence="2">The sequence shown here is derived from an EMBL/GenBank/DDBJ whole genome shotgun (WGS) entry which is preliminary data.</text>
</comment>
<accession>A0A834HQD5</accession>
<feature type="region of interest" description="Disordered" evidence="1">
    <location>
        <begin position="66"/>
        <end position="86"/>
    </location>
</feature>
<feature type="compositionally biased region" description="Low complexity" evidence="1">
    <location>
        <begin position="67"/>
        <end position="86"/>
    </location>
</feature>
<keyword evidence="3" id="KW-1185">Reference proteome</keyword>
<dbReference type="AlphaFoldDB" id="A0A834HQD5"/>
<gene>
    <name evidence="2" type="ORF">GWI33_021655</name>
</gene>
<proteinExistence type="predicted"/>
<dbReference type="Proteomes" id="UP000625711">
    <property type="component" value="Unassembled WGS sequence"/>
</dbReference>